<evidence type="ECO:0000256" key="1">
    <source>
        <dbReference type="ARBA" id="ARBA00001541"/>
    </source>
</evidence>
<dbReference type="EC" id="2.1.1.80" evidence="2"/>
<evidence type="ECO:0000256" key="2">
    <source>
        <dbReference type="ARBA" id="ARBA00012534"/>
    </source>
</evidence>
<keyword evidence="3 7" id="KW-0489">Methyltransferase</keyword>
<dbReference type="Pfam" id="PF01739">
    <property type="entry name" value="CheR"/>
    <property type="match status" value="1"/>
</dbReference>
<dbReference type="GO" id="GO:0008983">
    <property type="term" value="F:protein-glutamate O-methyltransferase activity"/>
    <property type="evidence" value="ECO:0007669"/>
    <property type="project" value="UniProtKB-EC"/>
</dbReference>
<comment type="caution">
    <text evidence="7">The sequence shown here is derived from an EMBL/GenBank/DDBJ whole genome shotgun (WGS) entry which is preliminary data.</text>
</comment>
<evidence type="ECO:0000256" key="4">
    <source>
        <dbReference type="ARBA" id="ARBA00022679"/>
    </source>
</evidence>
<comment type="catalytic activity">
    <reaction evidence="1">
        <text>L-glutamyl-[protein] + S-adenosyl-L-methionine = [protein]-L-glutamate 5-O-methyl ester + S-adenosyl-L-homocysteine</text>
        <dbReference type="Rhea" id="RHEA:24452"/>
        <dbReference type="Rhea" id="RHEA-COMP:10208"/>
        <dbReference type="Rhea" id="RHEA-COMP:10311"/>
        <dbReference type="ChEBI" id="CHEBI:29973"/>
        <dbReference type="ChEBI" id="CHEBI:57856"/>
        <dbReference type="ChEBI" id="CHEBI:59789"/>
        <dbReference type="ChEBI" id="CHEBI:82795"/>
        <dbReference type="EC" id="2.1.1.80"/>
    </reaction>
</comment>
<dbReference type="Gene3D" id="1.10.155.10">
    <property type="entry name" value="Chemotaxis receptor methyltransferase CheR, N-terminal domain"/>
    <property type="match status" value="1"/>
</dbReference>
<dbReference type="InterPro" id="IPR022641">
    <property type="entry name" value="CheR_N"/>
</dbReference>
<evidence type="ECO:0000256" key="5">
    <source>
        <dbReference type="ARBA" id="ARBA00022691"/>
    </source>
</evidence>
<dbReference type="RefSeq" id="WP_121442309.1">
    <property type="nucleotide sequence ID" value="NZ_RCDA01000002.1"/>
</dbReference>
<keyword evidence="8" id="KW-1185">Reference proteome</keyword>
<dbReference type="OrthoDB" id="9816309at2"/>
<dbReference type="SMART" id="SM00138">
    <property type="entry name" value="MeTrc"/>
    <property type="match status" value="1"/>
</dbReference>
<dbReference type="InterPro" id="IPR000780">
    <property type="entry name" value="CheR_MeTrfase"/>
</dbReference>
<protein>
    <recommendedName>
        <fullName evidence="2">protein-glutamate O-methyltransferase</fullName>
        <ecNumber evidence="2">2.1.1.80</ecNumber>
    </recommendedName>
</protein>
<dbReference type="SUPFAM" id="SSF53335">
    <property type="entry name" value="S-adenosyl-L-methionine-dependent methyltransferases"/>
    <property type="match status" value="1"/>
</dbReference>
<dbReference type="PROSITE" id="PS50123">
    <property type="entry name" value="CHER"/>
    <property type="match status" value="1"/>
</dbReference>
<evidence type="ECO:0000313" key="8">
    <source>
        <dbReference type="Proteomes" id="UP000275461"/>
    </source>
</evidence>
<accession>A0A498BZ13</accession>
<dbReference type="CDD" id="cd02440">
    <property type="entry name" value="AdoMet_MTases"/>
    <property type="match status" value="1"/>
</dbReference>
<gene>
    <name evidence="7" type="ORF">DFR31_1773</name>
</gene>
<evidence type="ECO:0000256" key="3">
    <source>
        <dbReference type="ARBA" id="ARBA00022603"/>
    </source>
</evidence>
<dbReference type="AlphaFoldDB" id="A0A498BZ13"/>
<dbReference type="EMBL" id="RCDA01000002">
    <property type="protein sequence ID" value="RLK48662.1"/>
    <property type="molecule type" value="Genomic_DNA"/>
</dbReference>
<dbReference type="GO" id="GO:0032259">
    <property type="term" value="P:methylation"/>
    <property type="evidence" value="ECO:0007669"/>
    <property type="project" value="UniProtKB-KW"/>
</dbReference>
<dbReference type="Gene3D" id="3.40.50.150">
    <property type="entry name" value="Vaccinia Virus protein VP39"/>
    <property type="match status" value="1"/>
</dbReference>
<sequence>MSVSAIKEQDYQAFRQILETSSGIVLGDNKQYLVASRLGPLMADQGVSDLGELVARLRRPGSGTLQARVIEAMTTNETQWFRDGYPFRVLKEHILPAYVKQNQRSVRVWSAACSSGQEAYSISMTVDEFNRTGRGSIDAEIVGTDIAPRMIEAARQGRYRASVARRGLTSERQQRYFRELGDDVWEVRPEIKRRATFKLHNLLDSYASLGRFDIIFCRNVLIYFSTDSRRDIIHRMAQSVRPGGWLIIGASESLSGYAGDFEMHRLDGGVVYRRP</sequence>
<dbReference type="InterPro" id="IPR036804">
    <property type="entry name" value="CheR_N_sf"/>
</dbReference>
<reference evidence="7 8" key="1">
    <citation type="submission" date="2018-10" db="EMBL/GenBank/DDBJ databases">
        <title>Genomic Encyclopedia of Type Strains, Phase IV (KMG-IV): sequencing the most valuable type-strain genomes for metagenomic binning, comparative biology and taxonomic classification.</title>
        <authorList>
            <person name="Goeker M."/>
        </authorList>
    </citation>
    <scope>NUCLEOTIDE SEQUENCE [LARGE SCALE GENOMIC DNA]</scope>
    <source>
        <strain evidence="7 8">DSM 12769</strain>
    </source>
</reference>
<dbReference type="PRINTS" id="PR00996">
    <property type="entry name" value="CHERMTFRASE"/>
</dbReference>
<proteinExistence type="predicted"/>
<dbReference type="SUPFAM" id="SSF47757">
    <property type="entry name" value="Chemotaxis receptor methyltransferase CheR, N-terminal domain"/>
    <property type="match status" value="1"/>
</dbReference>
<dbReference type="InterPro" id="IPR050903">
    <property type="entry name" value="Bact_Chemotaxis_MeTrfase"/>
</dbReference>
<organism evidence="7 8">
    <name type="scientific">Alkalispirillum mobile</name>
    <dbReference type="NCBI Taxonomy" id="85925"/>
    <lineage>
        <taxon>Bacteria</taxon>
        <taxon>Pseudomonadati</taxon>
        <taxon>Pseudomonadota</taxon>
        <taxon>Gammaproteobacteria</taxon>
        <taxon>Chromatiales</taxon>
        <taxon>Ectothiorhodospiraceae</taxon>
        <taxon>Alkalispirillum</taxon>
    </lineage>
</organism>
<name>A0A498BZ13_9GAMM</name>
<evidence type="ECO:0000259" key="6">
    <source>
        <dbReference type="PROSITE" id="PS50123"/>
    </source>
</evidence>
<dbReference type="Pfam" id="PF03705">
    <property type="entry name" value="CheR_N"/>
    <property type="match status" value="1"/>
</dbReference>
<dbReference type="InterPro" id="IPR022642">
    <property type="entry name" value="CheR_C"/>
</dbReference>
<keyword evidence="5" id="KW-0949">S-adenosyl-L-methionine</keyword>
<dbReference type="PANTHER" id="PTHR24422">
    <property type="entry name" value="CHEMOTAXIS PROTEIN METHYLTRANSFERASE"/>
    <property type="match status" value="1"/>
</dbReference>
<keyword evidence="4 7" id="KW-0808">Transferase</keyword>
<evidence type="ECO:0000313" key="7">
    <source>
        <dbReference type="EMBL" id="RLK48662.1"/>
    </source>
</evidence>
<dbReference type="PANTHER" id="PTHR24422:SF21">
    <property type="entry name" value="CHEMOTAXIS PROTEIN METHYLTRANSFERASE 1"/>
    <property type="match status" value="1"/>
</dbReference>
<dbReference type="InterPro" id="IPR029063">
    <property type="entry name" value="SAM-dependent_MTases_sf"/>
</dbReference>
<dbReference type="Proteomes" id="UP000275461">
    <property type="component" value="Unassembled WGS sequence"/>
</dbReference>
<feature type="domain" description="CheR-type methyltransferase" evidence="6">
    <location>
        <begin position="1"/>
        <end position="275"/>
    </location>
</feature>